<name>A0A6A6VUN6_9PEZI</name>
<evidence type="ECO:0000256" key="1">
    <source>
        <dbReference type="SAM" id="MobiDB-lite"/>
    </source>
</evidence>
<dbReference type="EMBL" id="ML996580">
    <property type="protein sequence ID" value="KAF2754398.1"/>
    <property type="molecule type" value="Genomic_DNA"/>
</dbReference>
<feature type="compositionally biased region" description="Basic and acidic residues" evidence="1">
    <location>
        <begin position="76"/>
        <end position="87"/>
    </location>
</feature>
<protein>
    <submittedName>
        <fullName evidence="2">Uncharacterized protein</fullName>
    </submittedName>
</protein>
<evidence type="ECO:0000313" key="3">
    <source>
        <dbReference type="Proteomes" id="UP000799437"/>
    </source>
</evidence>
<reference evidence="2" key="1">
    <citation type="journal article" date="2020" name="Stud. Mycol.">
        <title>101 Dothideomycetes genomes: a test case for predicting lifestyles and emergence of pathogens.</title>
        <authorList>
            <person name="Haridas S."/>
            <person name="Albert R."/>
            <person name="Binder M."/>
            <person name="Bloem J."/>
            <person name="Labutti K."/>
            <person name="Salamov A."/>
            <person name="Andreopoulos B."/>
            <person name="Baker S."/>
            <person name="Barry K."/>
            <person name="Bills G."/>
            <person name="Bluhm B."/>
            <person name="Cannon C."/>
            <person name="Castanera R."/>
            <person name="Culley D."/>
            <person name="Daum C."/>
            <person name="Ezra D."/>
            <person name="Gonzalez J."/>
            <person name="Henrissat B."/>
            <person name="Kuo A."/>
            <person name="Liang C."/>
            <person name="Lipzen A."/>
            <person name="Lutzoni F."/>
            <person name="Magnuson J."/>
            <person name="Mondo S."/>
            <person name="Nolan M."/>
            <person name="Ohm R."/>
            <person name="Pangilinan J."/>
            <person name="Park H.-J."/>
            <person name="Ramirez L."/>
            <person name="Alfaro M."/>
            <person name="Sun H."/>
            <person name="Tritt A."/>
            <person name="Yoshinaga Y."/>
            <person name="Zwiers L.-H."/>
            <person name="Turgeon B."/>
            <person name="Goodwin S."/>
            <person name="Spatafora J."/>
            <person name="Crous P."/>
            <person name="Grigoriev I."/>
        </authorList>
    </citation>
    <scope>NUCLEOTIDE SEQUENCE</scope>
    <source>
        <strain evidence="2">CBS 121739</strain>
    </source>
</reference>
<dbReference type="GeneID" id="54488545"/>
<proteinExistence type="predicted"/>
<organism evidence="2 3">
    <name type="scientific">Pseudovirgaria hyperparasitica</name>
    <dbReference type="NCBI Taxonomy" id="470096"/>
    <lineage>
        <taxon>Eukaryota</taxon>
        <taxon>Fungi</taxon>
        <taxon>Dikarya</taxon>
        <taxon>Ascomycota</taxon>
        <taxon>Pezizomycotina</taxon>
        <taxon>Dothideomycetes</taxon>
        <taxon>Dothideomycetes incertae sedis</taxon>
        <taxon>Acrospermales</taxon>
        <taxon>Acrospermaceae</taxon>
        <taxon>Pseudovirgaria</taxon>
    </lineage>
</organism>
<keyword evidence="3" id="KW-1185">Reference proteome</keyword>
<dbReference type="Proteomes" id="UP000799437">
    <property type="component" value="Unassembled WGS sequence"/>
</dbReference>
<dbReference type="AlphaFoldDB" id="A0A6A6VUN6"/>
<dbReference type="RefSeq" id="XP_033596849.1">
    <property type="nucleotide sequence ID" value="XM_033747491.1"/>
</dbReference>
<accession>A0A6A6VUN6</accession>
<feature type="region of interest" description="Disordered" evidence="1">
    <location>
        <begin position="66"/>
        <end position="145"/>
    </location>
</feature>
<sequence length="145" mass="15570">MAPKVDPEAIPTVLTENQMKILVFMWAQVDPDPNASIVDSHKIANDHGLAYNSVRKWVATIRKTIRASVEGGAGDDASRKAKSDPKAKVIGGSKKRKDAEIKHDEASEEDKEGPPTKKAKSKVRGRKKTPATDSPELGGEASGEA</sequence>
<gene>
    <name evidence="2" type="ORF">EJ05DRAFT_503933</name>
</gene>
<evidence type="ECO:0000313" key="2">
    <source>
        <dbReference type="EMBL" id="KAF2754398.1"/>
    </source>
</evidence>
<feature type="compositionally biased region" description="Basic residues" evidence="1">
    <location>
        <begin position="117"/>
        <end position="129"/>
    </location>
</feature>